<name>A0A7Z1AEJ8_9GAMM</name>
<dbReference type="InterPro" id="IPR013976">
    <property type="entry name" value="HDOD"/>
</dbReference>
<dbReference type="EMBL" id="MARB01000021">
    <property type="protein sequence ID" value="ODJ86488.1"/>
    <property type="molecule type" value="Genomic_DNA"/>
</dbReference>
<dbReference type="Pfam" id="PF08668">
    <property type="entry name" value="HDOD"/>
    <property type="match status" value="1"/>
</dbReference>
<dbReference type="InterPro" id="IPR052340">
    <property type="entry name" value="RNase_Y/CdgJ"/>
</dbReference>
<dbReference type="PANTHER" id="PTHR33525">
    <property type="match status" value="1"/>
</dbReference>
<dbReference type="Proteomes" id="UP000094769">
    <property type="component" value="Unassembled WGS sequence"/>
</dbReference>
<accession>A0A7Z1AEJ8</accession>
<keyword evidence="3" id="KW-1185">Reference proteome</keyword>
<dbReference type="OrthoDB" id="9770715at2"/>
<reference evidence="2 3" key="1">
    <citation type="submission" date="2016-06" db="EMBL/GenBank/DDBJ databases">
        <title>Genome sequence of endosymbiont of Candidatus Endolucinida thiodiazotropha.</title>
        <authorList>
            <person name="Poehlein A."/>
            <person name="Koenig S."/>
            <person name="Heiden S.E."/>
            <person name="Thuermer A."/>
            <person name="Voget S."/>
            <person name="Daniel R."/>
            <person name="Markert S."/>
            <person name="Gros O."/>
            <person name="Schweder T."/>
        </authorList>
    </citation>
    <scope>NUCLEOTIDE SEQUENCE [LARGE SCALE GENOMIC DNA]</scope>
    <source>
        <strain evidence="2 3">COS</strain>
    </source>
</reference>
<dbReference type="AlphaFoldDB" id="A0A7Z1AEJ8"/>
<gene>
    <name evidence="2" type="ORF">CODIS_32720</name>
</gene>
<dbReference type="PROSITE" id="PS51833">
    <property type="entry name" value="HDOD"/>
    <property type="match status" value="1"/>
</dbReference>
<sequence length="307" mass="33972">MGMPLLNLSRKVDFLEQGNMKQPNQAKYRVQKLQYLPPLSATATRLLGMLGDDSFTLHDLAGVINQDPGLSARILGLANSAYFGQTKPILTLEDAIIRVLGLNMVKSLAFSVAVSGVFESDACSGFDLQEYWGHSLSIAMLSRQISLAVKNEIQPDADGIYLAGLLFEIGVLVLVHEFPEEYARVLRVSKQQPDQDRLELETEIIGIDHRQAGIWLGHRWHLPEMVVQIIAQGAGEGIDSDNHCDAVLVGNVAEWIKSPLPTESKLTQPLSGLEVKCRMSRQQLDTIMTDFLGKQEEIHMIANMLAK</sequence>
<organism evidence="2 3">
    <name type="scientific">Candidatus Thiodiazotropha endolucinida</name>
    <dbReference type="NCBI Taxonomy" id="1655433"/>
    <lineage>
        <taxon>Bacteria</taxon>
        <taxon>Pseudomonadati</taxon>
        <taxon>Pseudomonadota</taxon>
        <taxon>Gammaproteobacteria</taxon>
        <taxon>Chromatiales</taxon>
        <taxon>Sedimenticolaceae</taxon>
        <taxon>Candidatus Thiodiazotropha</taxon>
    </lineage>
</organism>
<dbReference type="SUPFAM" id="SSF109604">
    <property type="entry name" value="HD-domain/PDEase-like"/>
    <property type="match status" value="1"/>
</dbReference>
<evidence type="ECO:0000313" key="3">
    <source>
        <dbReference type="Proteomes" id="UP000094769"/>
    </source>
</evidence>
<protein>
    <submittedName>
        <fullName evidence="2">HDOD domain protein</fullName>
    </submittedName>
</protein>
<dbReference type="Gene3D" id="1.10.3210.10">
    <property type="entry name" value="Hypothetical protein af1432"/>
    <property type="match status" value="1"/>
</dbReference>
<feature type="domain" description="HDOD" evidence="1">
    <location>
        <begin position="36"/>
        <end position="236"/>
    </location>
</feature>
<evidence type="ECO:0000259" key="1">
    <source>
        <dbReference type="PROSITE" id="PS51833"/>
    </source>
</evidence>
<dbReference type="PANTHER" id="PTHR33525:SF3">
    <property type="entry name" value="RIBONUCLEASE Y"/>
    <property type="match status" value="1"/>
</dbReference>
<evidence type="ECO:0000313" key="2">
    <source>
        <dbReference type="EMBL" id="ODJ86488.1"/>
    </source>
</evidence>
<comment type="caution">
    <text evidence="2">The sequence shown here is derived from an EMBL/GenBank/DDBJ whole genome shotgun (WGS) entry which is preliminary data.</text>
</comment>
<proteinExistence type="predicted"/>